<evidence type="ECO:0000313" key="2">
    <source>
        <dbReference type="EMBL" id="PSS37568.1"/>
    </source>
</evidence>
<gene>
    <name evidence="2" type="ORF">PHLCEN_2v584</name>
</gene>
<dbReference type="EMBL" id="MLYV02000035">
    <property type="protein sequence ID" value="PSS37568.1"/>
    <property type="molecule type" value="Genomic_DNA"/>
</dbReference>
<feature type="region of interest" description="Disordered" evidence="1">
    <location>
        <begin position="1"/>
        <end position="29"/>
    </location>
</feature>
<evidence type="ECO:0000256" key="1">
    <source>
        <dbReference type="SAM" id="MobiDB-lite"/>
    </source>
</evidence>
<reference evidence="2 3" key="1">
    <citation type="submission" date="2018-02" db="EMBL/GenBank/DDBJ databases">
        <title>Genome sequence of the basidiomycete white-rot fungus Phlebia centrifuga.</title>
        <authorList>
            <person name="Granchi Z."/>
            <person name="Peng M."/>
            <person name="de Vries R.P."/>
            <person name="Hilden K."/>
            <person name="Makela M.R."/>
            <person name="Grigoriev I."/>
            <person name="Riley R."/>
        </authorList>
    </citation>
    <scope>NUCLEOTIDE SEQUENCE [LARGE SCALE GENOMIC DNA]</scope>
    <source>
        <strain evidence="2 3">FBCC195</strain>
    </source>
</reference>
<protein>
    <submittedName>
        <fullName evidence="2">Uncharacterized protein</fullName>
    </submittedName>
</protein>
<name>A0A2R6S5K6_9APHY</name>
<accession>A0A2R6S5K6</accession>
<sequence>MSSRGFIPVKRRAGRRKPASKQDPEHEQHFFETQGWFQEELDFSGWTTPEIPVDVKLWERQGRADRARYFVPYWMQGVFDAENGREPAKMEIFYNKYSDEPSWDSGWGGKADEDAWRMDAAYNAWHEPPPAEQPQWGKSDPWTPEAGVGHWGSRSASSPSEGRGNSDHTAGAGRSKQNTTMPARNTAVLPPDDPDAFIEQVARLQGVPPSRKRSMQRFYEMPTQQKVKKIEEVVDFLRTH</sequence>
<keyword evidence="3" id="KW-1185">Reference proteome</keyword>
<feature type="region of interest" description="Disordered" evidence="1">
    <location>
        <begin position="125"/>
        <end position="195"/>
    </location>
</feature>
<dbReference type="STRING" id="98765.A0A2R6S5K6"/>
<dbReference type="Proteomes" id="UP000186601">
    <property type="component" value="Unassembled WGS sequence"/>
</dbReference>
<feature type="compositionally biased region" description="Basic and acidic residues" evidence="1">
    <location>
        <begin position="20"/>
        <end position="29"/>
    </location>
</feature>
<organism evidence="2 3">
    <name type="scientific">Hermanssonia centrifuga</name>
    <dbReference type="NCBI Taxonomy" id="98765"/>
    <lineage>
        <taxon>Eukaryota</taxon>
        <taxon>Fungi</taxon>
        <taxon>Dikarya</taxon>
        <taxon>Basidiomycota</taxon>
        <taxon>Agaricomycotina</taxon>
        <taxon>Agaricomycetes</taxon>
        <taxon>Polyporales</taxon>
        <taxon>Meruliaceae</taxon>
        <taxon>Hermanssonia</taxon>
    </lineage>
</organism>
<feature type="compositionally biased region" description="Basic residues" evidence="1">
    <location>
        <begin position="9"/>
        <end position="19"/>
    </location>
</feature>
<evidence type="ECO:0000313" key="3">
    <source>
        <dbReference type="Proteomes" id="UP000186601"/>
    </source>
</evidence>
<dbReference type="OrthoDB" id="10251155at2759"/>
<comment type="caution">
    <text evidence="2">The sequence shown here is derived from an EMBL/GenBank/DDBJ whole genome shotgun (WGS) entry which is preliminary data.</text>
</comment>
<proteinExistence type="predicted"/>
<dbReference type="AlphaFoldDB" id="A0A2R6S5K6"/>